<feature type="compositionally biased region" description="Polar residues" evidence="1">
    <location>
        <begin position="141"/>
        <end position="170"/>
    </location>
</feature>
<accession>A0ABR2ZEQ9</accession>
<feature type="region of interest" description="Disordered" evidence="1">
    <location>
        <begin position="233"/>
        <end position="254"/>
    </location>
</feature>
<keyword evidence="2" id="KW-1133">Transmembrane helix</keyword>
<sequence>MTLAAITPVKITPIKITPVTFTPVTFTPVKVTPVKVTPVKVTPVEITPVKITQVKITQVKITPVSLSSSTQSPSDDTHKTNIGVIVGVISTSVLALVVATFCLIRWKKRRKVLVPELAYDNSPKSSGRPNDASIARPLSPFMTQSHTLTSTRPKISTKTGALLDSSVTRSTPPPPRKPHQILSRLERENSNQPSHTESVSAFSEESVPVNTAEISAMRAEMRAMRTRMAVLEAVADDQPPDYVSSYSSTSRSTG</sequence>
<comment type="caution">
    <text evidence="3">The sequence shown here is derived from an EMBL/GenBank/DDBJ whole genome shotgun (WGS) entry which is preliminary data.</text>
</comment>
<dbReference type="Proteomes" id="UP001437256">
    <property type="component" value="Unassembled WGS sequence"/>
</dbReference>
<feature type="region of interest" description="Disordered" evidence="1">
    <location>
        <begin position="119"/>
        <end position="207"/>
    </location>
</feature>
<name>A0ABR2ZEQ9_9AGAR</name>
<feature type="compositionally biased region" description="Polar residues" evidence="1">
    <location>
        <begin position="190"/>
        <end position="207"/>
    </location>
</feature>
<keyword evidence="2" id="KW-0812">Transmembrane</keyword>
<gene>
    <name evidence="3" type="ORF">AAF712_013403</name>
</gene>
<feature type="compositionally biased region" description="Low complexity" evidence="1">
    <location>
        <begin position="244"/>
        <end position="254"/>
    </location>
</feature>
<organism evidence="3 4">
    <name type="scientific">Marasmius tenuissimus</name>
    <dbReference type="NCBI Taxonomy" id="585030"/>
    <lineage>
        <taxon>Eukaryota</taxon>
        <taxon>Fungi</taxon>
        <taxon>Dikarya</taxon>
        <taxon>Basidiomycota</taxon>
        <taxon>Agaricomycotina</taxon>
        <taxon>Agaricomycetes</taxon>
        <taxon>Agaricomycetidae</taxon>
        <taxon>Agaricales</taxon>
        <taxon>Marasmiineae</taxon>
        <taxon>Marasmiaceae</taxon>
        <taxon>Marasmius</taxon>
    </lineage>
</organism>
<dbReference type="EMBL" id="JBBXMP010000204">
    <property type="protein sequence ID" value="KAL0059830.1"/>
    <property type="molecule type" value="Genomic_DNA"/>
</dbReference>
<keyword evidence="4" id="KW-1185">Reference proteome</keyword>
<protein>
    <submittedName>
        <fullName evidence="3">Uncharacterized protein</fullName>
    </submittedName>
</protein>
<evidence type="ECO:0000256" key="2">
    <source>
        <dbReference type="SAM" id="Phobius"/>
    </source>
</evidence>
<evidence type="ECO:0000313" key="4">
    <source>
        <dbReference type="Proteomes" id="UP001437256"/>
    </source>
</evidence>
<evidence type="ECO:0000313" key="3">
    <source>
        <dbReference type="EMBL" id="KAL0059830.1"/>
    </source>
</evidence>
<keyword evidence="2" id="KW-0472">Membrane</keyword>
<reference evidence="3 4" key="1">
    <citation type="submission" date="2024-05" db="EMBL/GenBank/DDBJ databases">
        <title>A draft genome resource for the thread blight pathogen Marasmius tenuissimus strain MS-2.</title>
        <authorList>
            <person name="Yulfo-Soto G.E."/>
            <person name="Baruah I.K."/>
            <person name="Amoako-Attah I."/>
            <person name="Bukari Y."/>
            <person name="Meinhardt L.W."/>
            <person name="Bailey B.A."/>
            <person name="Cohen S.P."/>
        </authorList>
    </citation>
    <scope>NUCLEOTIDE SEQUENCE [LARGE SCALE GENOMIC DNA]</scope>
    <source>
        <strain evidence="3 4">MS-2</strain>
    </source>
</reference>
<proteinExistence type="predicted"/>
<evidence type="ECO:0000256" key="1">
    <source>
        <dbReference type="SAM" id="MobiDB-lite"/>
    </source>
</evidence>
<feature type="transmembrane region" description="Helical" evidence="2">
    <location>
        <begin position="82"/>
        <end position="104"/>
    </location>
</feature>